<keyword evidence="1" id="KW-0547">Nucleotide-binding</keyword>
<evidence type="ECO:0000256" key="1">
    <source>
        <dbReference type="ARBA" id="ARBA00022741"/>
    </source>
</evidence>
<dbReference type="Pfam" id="PF00196">
    <property type="entry name" value="GerE"/>
    <property type="match status" value="1"/>
</dbReference>
<name>A0A7Z0DAJ0_9ACTN</name>
<dbReference type="InterPro" id="IPR016032">
    <property type="entry name" value="Sig_transdc_resp-reg_C-effctor"/>
</dbReference>
<protein>
    <submittedName>
        <fullName evidence="4">DNA-binding CsgD family transcriptional regulator/predicted negative regulator of RcsB-dependent stress response</fullName>
    </submittedName>
</protein>
<dbReference type="InterPro" id="IPR011990">
    <property type="entry name" value="TPR-like_helical_dom_sf"/>
</dbReference>
<sequence length="902" mass="94694">MSAQPGDAAGLIGRGAELAALRAVLARVGGGEPALVVVHGPAGVGTSALVDAALAEEPAPRVIRRAAVHWESSLLAGIAAGAPHPDPATDPDAAAAWLAARCAEPAADGPVAHVVEDAQHADTASLRALSSAVRRLAAPVLVVLVASGDPERWPVGLAEVRAAHADTAIAVAGLGPADVASLAASRGRAIGGYGAGRLARHTAGCPGPIIELLDSRHSLWDDPRVPLPAPRSVVAAFRRALAGEPPEVTELAEAAATLCAVGRSTSGDELAMLLAAAGSGAAAALLPTIDRAVGAGILCPHVDGRIEFASPLGLAAVRDRVPLTRRVRWHRQAGGVLGADRGLLHRVLATVGRDDELAASVIRRAEQLALAGAWSDAAEMLIMVSRIAGDPAECLLRAVDALVSAGDLPAAAALSPEIEGFTPVARRDAVIGYLTALQGRAREAELLYERAWSGSAGTVGADAATAALISQRRALHALCDWRPEELVAWSERALEFGGATASAVIETKVLYGLGHLGAGRLAEAEEAYAQVMAEIPDGAQAQRARMGRGWLRMTQDAHEEARQDLERALAIRTWGGSARISLWAHGWLARVLYELGEWDAALETVERRVPLLQRSGLDLQAPLLHWSAARVHALRGATERAERHLRAAGSVPREYACALIPAALARAQVAEVRGDHPGVLRALEPVAELAGRRDIDEPGCWPWQHAWASALVATGELERADVFLRPHEERAAARGHRTSLGRLGEVRGRWLAARGRLDEARAAHAAALGQLDQLTRPVLRASISLSLGQMLRRAGKRKEAVGALGEARELYAGLAAQPMLLRTDRELRAAGLGTRRPLVLAALTPQERTVAGLVASGATNREASEELFVSVKTVEYHLTRIYTKLGLRGRAELAAHYSEADG</sequence>
<dbReference type="PRINTS" id="PR00038">
    <property type="entry name" value="HTHLUXR"/>
</dbReference>
<dbReference type="SUPFAM" id="SSF46894">
    <property type="entry name" value="C-terminal effector domain of the bipartite response regulators"/>
    <property type="match status" value="1"/>
</dbReference>
<dbReference type="RefSeq" id="WP_179445575.1">
    <property type="nucleotide sequence ID" value="NZ_JACBZS010000001.1"/>
</dbReference>
<evidence type="ECO:0000313" key="5">
    <source>
        <dbReference type="Proteomes" id="UP000527616"/>
    </source>
</evidence>
<gene>
    <name evidence="4" type="ORF">GGQ54_002359</name>
</gene>
<organism evidence="4 5">
    <name type="scientific">Naumannella cuiyingiana</name>
    <dbReference type="NCBI Taxonomy" id="1347891"/>
    <lineage>
        <taxon>Bacteria</taxon>
        <taxon>Bacillati</taxon>
        <taxon>Actinomycetota</taxon>
        <taxon>Actinomycetes</taxon>
        <taxon>Propionibacteriales</taxon>
        <taxon>Propionibacteriaceae</taxon>
        <taxon>Naumannella</taxon>
    </lineage>
</organism>
<dbReference type="GO" id="GO:0005737">
    <property type="term" value="C:cytoplasm"/>
    <property type="evidence" value="ECO:0007669"/>
    <property type="project" value="TreeGrafter"/>
</dbReference>
<evidence type="ECO:0000313" key="4">
    <source>
        <dbReference type="EMBL" id="NYI71799.1"/>
    </source>
</evidence>
<dbReference type="PANTHER" id="PTHR16305:SF35">
    <property type="entry name" value="TRANSCRIPTIONAL ACTIVATOR DOMAIN"/>
    <property type="match status" value="1"/>
</dbReference>
<keyword evidence="2" id="KW-0067">ATP-binding</keyword>
<dbReference type="CDD" id="cd06170">
    <property type="entry name" value="LuxR_C_like"/>
    <property type="match status" value="1"/>
</dbReference>
<dbReference type="PANTHER" id="PTHR16305">
    <property type="entry name" value="TESTICULAR SOLUBLE ADENYLYL CYCLASE"/>
    <property type="match status" value="1"/>
</dbReference>
<dbReference type="GO" id="GO:0003677">
    <property type="term" value="F:DNA binding"/>
    <property type="evidence" value="ECO:0007669"/>
    <property type="project" value="UniProtKB-KW"/>
</dbReference>
<accession>A0A7Z0DAJ0</accession>
<dbReference type="InterPro" id="IPR041664">
    <property type="entry name" value="AAA_16"/>
</dbReference>
<evidence type="ECO:0000259" key="3">
    <source>
        <dbReference type="PROSITE" id="PS50043"/>
    </source>
</evidence>
<dbReference type="Gene3D" id="1.10.10.10">
    <property type="entry name" value="Winged helix-like DNA-binding domain superfamily/Winged helix DNA-binding domain"/>
    <property type="match status" value="1"/>
</dbReference>
<dbReference type="AlphaFoldDB" id="A0A7Z0DAJ0"/>
<dbReference type="Gene3D" id="1.25.40.10">
    <property type="entry name" value="Tetratricopeptide repeat domain"/>
    <property type="match status" value="2"/>
</dbReference>
<proteinExistence type="predicted"/>
<dbReference type="InterPro" id="IPR036388">
    <property type="entry name" value="WH-like_DNA-bd_sf"/>
</dbReference>
<comment type="caution">
    <text evidence="4">The sequence shown here is derived from an EMBL/GenBank/DDBJ whole genome shotgun (WGS) entry which is preliminary data.</text>
</comment>
<evidence type="ECO:0000256" key="2">
    <source>
        <dbReference type="ARBA" id="ARBA00022840"/>
    </source>
</evidence>
<dbReference type="SMART" id="SM00421">
    <property type="entry name" value="HTH_LUXR"/>
    <property type="match status" value="1"/>
</dbReference>
<keyword evidence="5" id="KW-1185">Reference proteome</keyword>
<dbReference type="GO" id="GO:0005524">
    <property type="term" value="F:ATP binding"/>
    <property type="evidence" value="ECO:0007669"/>
    <property type="project" value="UniProtKB-KW"/>
</dbReference>
<dbReference type="InterPro" id="IPR000792">
    <property type="entry name" value="Tscrpt_reg_LuxR_C"/>
</dbReference>
<feature type="domain" description="HTH luxR-type" evidence="3">
    <location>
        <begin position="836"/>
        <end position="901"/>
    </location>
</feature>
<dbReference type="GO" id="GO:0006355">
    <property type="term" value="P:regulation of DNA-templated transcription"/>
    <property type="evidence" value="ECO:0007669"/>
    <property type="project" value="InterPro"/>
</dbReference>
<keyword evidence="4" id="KW-0238">DNA-binding</keyword>
<dbReference type="Pfam" id="PF13191">
    <property type="entry name" value="AAA_16"/>
    <property type="match status" value="1"/>
</dbReference>
<dbReference type="PROSITE" id="PS50043">
    <property type="entry name" value="HTH_LUXR_2"/>
    <property type="match status" value="1"/>
</dbReference>
<dbReference type="EMBL" id="JACBZS010000001">
    <property type="protein sequence ID" value="NYI71799.1"/>
    <property type="molecule type" value="Genomic_DNA"/>
</dbReference>
<dbReference type="GO" id="GO:0004016">
    <property type="term" value="F:adenylate cyclase activity"/>
    <property type="evidence" value="ECO:0007669"/>
    <property type="project" value="TreeGrafter"/>
</dbReference>
<dbReference type="SUPFAM" id="SSF48452">
    <property type="entry name" value="TPR-like"/>
    <property type="match status" value="1"/>
</dbReference>
<reference evidence="4 5" key="1">
    <citation type="submission" date="2020-07" db="EMBL/GenBank/DDBJ databases">
        <title>Sequencing the genomes of 1000 actinobacteria strains.</title>
        <authorList>
            <person name="Klenk H.-P."/>
        </authorList>
    </citation>
    <scope>NUCLEOTIDE SEQUENCE [LARGE SCALE GENOMIC DNA]</scope>
    <source>
        <strain evidence="4 5">DSM 103164</strain>
    </source>
</reference>
<dbReference type="Proteomes" id="UP000527616">
    <property type="component" value="Unassembled WGS sequence"/>
</dbReference>